<name>A0A6A6HWC7_9PLEO</name>
<accession>A0A6A6HWC7</accession>
<sequence>MTVGEDLMKLPDEILLDIALRFAGRKRNKYLMNLALVDRRFRAIAREGLVRIGIVTLSGLPQYIELLAQHPHWAGHITRLELGKHDWTTGWLGRWNMARLSAEALAACDDTIDRTWPLGERERLKHDLRSHWDYTGICLCMLIGMLPNVKELSVGTSSFQMQFMMRLLNIRCHLHRRDESAESLGFQHVANLLAEKLHVLKISRESPTGLHETESMFDTQSLSKLKFLSISGESLTPSRIAITSRLVKSTLSPSLEHLRIFYDWKTFSLGWLKQLYNSRECFNGLRVVQLYFRCTFEMFMQYVDVPVFKIEFLYFLEAWSKTAVSFETFFVLPGRPAEVEEPSNFGRHCLFAPLESLLRPRPPTDGYLFGRAAQRSNRTEEQRGLC</sequence>
<evidence type="ECO:0008006" key="3">
    <source>
        <dbReference type="Google" id="ProtNLM"/>
    </source>
</evidence>
<keyword evidence="2" id="KW-1185">Reference proteome</keyword>
<dbReference type="AlphaFoldDB" id="A0A6A6HWC7"/>
<gene>
    <name evidence="1" type="ORF">BU26DRAFT_510970</name>
</gene>
<organism evidence="1 2">
    <name type="scientific">Trematosphaeria pertusa</name>
    <dbReference type="NCBI Taxonomy" id="390896"/>
    <lineage>
        <taxon>Eukaryota</taxon>
        <taxon>Fungi</taxon>
        <taxon>Dikarya</taxon>
        <taxon>Ascomycota</taxon>
        <taxon>Pezizomycotina</taxon>
        <taxon>Dothideomycetes</taxon>
        <taxon>Pleosporomycetidae</taxon>
        <taxon>Pleosporales</taxon>
        <taxon>Massarineae</taxon>
        <taxon>Trematosphaeriaceae</taxon>
        <taxon>Trematosphaeria</taxon>
    </lineage>
</organism>
<dbReference type="OrthoDB" id="3799132at2759"/>
<dbReference type="EMBL" id="ML987209">
    <property type="protein sequence ID" value="KAF2242032.1"/>
    <property type="molecule type" value="Genomic_DNA"/>
</dbReference>
<proteinExistence type="predicted"/>
<evidence type="ECO:0000313" key="1">
    <source>
        <dbReference type="EMBL" id="KAF2242032.1"/>
    </source>
</evidence>
<protein>
    <recommendedName>
        <fullName evidence="3">F-box domain-containing protein</fullName>
    </recommendedName>
</protein>
<dbReference type="RefSeq" id="XP_033677036.1">
    <property type="nucleotide sequence ID" value="XM_033827265.1"/>
</dbReference>
<reference evidence="1" key="1">
    <citation type="journal article" date="2020" name="Stud. Mycol.">
        <title>101 Dothideomycetes genomes: a test case for predicting lifestyles and emergence of pathogens.</title>
        <authorList>
            <person name="Haridas S."/>
            <person name="Albert R."/>
            <person name="Binder M."/>
            <person name="Bloem J."/>
            <person name="Labutti K."/>
            <person name="Salamov A."/>
            <person name="Andreopoulos B."/>
            <person name="Baker S."/>
            <person name="Barry K."/>
            <person name="Bills G."/>
            <person name="Bluhm B."/>
            <person name="Cannon C."/>
            <person name="Castanera R."/>
            <person name="Culley D."/>
            <person name="Daum C."/>
            <person name="Ezra D."/>
            <person name="Gonzalez J."/>
            <person name="Henrissat B."/>
            <person name="Kuo A."/>
            <person name="Liang C."/>
            <person name="Lipzen A."/>
            <person name="Lutzoni F."/>
            <person name="Magnuson J."/>
            <person name="Mondo S."/>
            <person name="Nolan M."/>
            <person name="Ohm R."/>
            <person name="Pangilinan J."/>
            <person name="Park H.-J."/>
            <person name="Ramirez L."/>
            <person name="Alfaro M."/>
            <person name="Sun H."/>
            <person name="Tritt A."/>
            <person name="Yoshinaga Y."/>
            <person name="Zwiers L.-H."/>
            <person name="Turgeon B."/>
            <person name="Goodwin S."/>
            <person name="Spatafora J."/>
            <person name="Crous P."/>
            <person name="Grigoriev I."/>
        </authorList>
    </citation>
    <scope>NUCLEOTIDE SEQUENCE</scope>
    <source>
        <strain evidence="1">CBS 122368</strain>
    </source>
</reference>
<dbReference type="GeneID" id="54580595"/>
<dbReference type="Proteomes" id="UP000800094">
    <property type="component" value="Unassembled WGS sequence"/>
</dbReference>
<evidence type="ECO:0000313" key="2">
    <source>
        <dbReference type="Proteomes" id="UP000800094"/>
    </source>
</evidence>